<dbReference type="AlphaFoldDB" id="A0A1V6XEE0"/>
<protein>
    <submittedName>
        <fullName evidence="1">Uncharacterized protein</fullName>
    </submittedName>
</protein>
<name>A0A1V6XEE0_PENNA</name>
<dbReference type="InterPro" id="IPR046670">
    <property type="entry name" value="DUF6540"/>
</dbReference>
<accession>A0A1V6XEE0</accession>
<dbReference type="EMBL" id="MOOB01000087">
    <property type="protein sequence ID" value="OQE73487.1"/>
    <property type="molecule type" value="Genomic_DNA"/>
</dbReference>
<keyword evidence="2" id="KW-1185">Reference proteome</keyword>
<comment type="caution">
    <text evidence="1">The sequence shown here is derived from an EMBL/GenBank/DDBJ whole genome shotgun (WGS) entry which is preliminary data.</text>
</comment>
<reference evidence="2" key="1">
    <citation type="journal article" date="2017" name="Nat. Microbiol.">
        <title>Global analysis of biosynthetic gene clusters reveals vast potential of secondary metabolite production in Penicillium species.</title>
        <authorList>
            <person name="Nielsen J.C."/>
            <person name="Grijseels S."/>
            <person name="Prigent S."/>
            <person name="Ji B."/>
            <person name="Dainat J."/>
            <person name="Nielsen K.F."/>
            <person name="Frisvad J.C."/>
            <person name="Workman M."/>
            <person name="Nielsen J."/>
        </authorList>
    </citation>
    <scope>NUCLEOTIDE SEQUENCE [LARGE SCALE GENOMIC DNA]</scope>
    <source>
        <strain evidence="2">IBT 13039</strain>
    </source>
</reference>
<evidence type="ECO:0000313" key="2">
    <source>
        <dbReference type="Proteomes" id="UP000191691"/>
    </source>
</evidence>
<dbReference type="Proteomes" id="UP000191691">
    <property type="component" value="Unassembled WGS sequence"/>
</dbReference>
<organism evidence="1 2">
    <name type="scientific">Penicillium nalgiovense</name>
    <dbReference type="NCBI Taxonomy" id="60175"/>
    <lineage>
        <taxon>Eukaryota</taxon>
        <taxon>Fungi</taxon>
        <taxon>Dikarya</taxon>
        <taxon>Ascomycota</taxon>
        <taxon>Pezizomycotina</taxon>
        <taxon>Eurotiomycetes</taxon>
        <taxon>Eurotiomycetidae</taxon>
        <taxon>Eurotiales</taxon>
        <taxon>Aspergillaceae</taxon>
        <taxon>Penicillium</taxon>
    </lineage>
</organism>
<evidence type="ECO:0000313" key="1">
    <source>
        <dbReference type="EMBL" id="OQE73487.1"/>
    </source>
</evidence>
<gene>
    <name evidence="1" type="ORF">PENNAL_c0087G03537</name>
</gene>
<sequence>MQSQQHQGQPQWCRVYDVQLDTAAPDPIDPVKRYHEGVFVESSSKTRDGTLFHVTGDLLAPSGMYYDERTRYRALESSHLHSYEQIGWVPSVDFQSGRIGDILRALPTPSKQQGINF</sequence>
<dbReference type="Pfam" id="PF20174">
    <property type="entry name" value="DUF6540"/>
    <property type="match status" value="1"/>
</dbReference>
<dbReference type="STRING" id="60175.A0A1V6XEE0"/>
<proteinExistence type="predicted"/>